<reference evidence="7" key="1">
    <citation type="submission" date="2024-03" db="EMBL/GenBank/DDBJ databases">
        <title>WGS assembly of Saponaria officinalis var. Norfolk2.</title>
        <authorList>
            <person name="Jenkins J."/>
            <person name="Shu S."/>
            <person name="Grimwood J."/>
            <person name="Barry K."/>
            <person name="Goodstein D."/>
            <person name="Schmutz J."/>
            <person name="Leebens-Mack J."/>
            <person name="Osbourn A."/>
        </authorList>
    </citation>
    <scope>NUCLEOTIDE SEQUENCE [LARGE SCALE GENOMIC DNA]</scope>
    <source>
        <strain evidence="7">JIC</strain>
    </source>
</reference>
<dbReference type="AlphaFoldDB" id="A0AAW1GZX9"/>
<organism evidence="7 8">
    <name type="scientific">Saponaria officinalis</name>
    <name type="common">Common soapwort</name>
    <name type="synonym">Lychnis saponaria</name>
    <dbReference type="NCBI Taxonomy" id="3572"/>
    <lineage>
        <taxon>Eukaryota</taxon>
        <taxon>Viridiplantae</taxon>
        <taxon>Streptophyta</taxon>
        <taxon>Embryophyta</taxon>
        <taxon>Tracheophyta</taxon>
        <taxon>Spermatophyta</taxon>
        <taxon>Magnoliopsida</taxon>
        <taxon>eudicotyledons</taxon>
        <taxon>Gunneridae</taxon>
        <taxon>Pentapetalae</taxon>
        <taxon>Caryophyllales</taxon>
        <taxon>Caryophyllaceae</taxon>
        <taxon>Caryophylleae</taxon>
        <taxon>Saponaria</taxon>
    </lineage>
</organism>
<gene>
    <name evidence="7" type="ORF">RND81_13G081100</name>
</gene>
<keyword evidence="5" id="KW-0539">Nucleus</keyword>
<dbReference type="GO" id="GO:0000981">
    <property type="term" value="F:DNA-binding transcription factor activity, RNA polymerase II-specific"/>
    <property type="evidence" value="ECO:0007669"/>
    <property type="project" value="InterPro"/>
</dbReference>
<evidence type="ECO:0000256" key="3">
    <source>
        <dbReference type="ARBA" id="ARBA00023125"/>
    </source>
</evidence>
<dbReference type="PRINTS" id="PR00404">
    <property type="entry name" value="MADSDOMAIN"/>
</dbReference>
<dbReference type="Proteomes" id="UP001443914">
    <property type="component" value="Unassembled WGS sequence"/>
</dbReference>
<evidence type="ECO:0000259" key="6">
    <source>
        <dbReference type="PROSITE" id="PS50066"/>
    </source>
</evidence>
<protein>
    <recommendedName>
        <fullName evidence="6">MADS-box domain-containing protein</fullName>
    </recommendedName>
</protein>
<dbReference type="CDD" id="cd00266">
    <property type="entry name" value="MADS_SRF_like"/>
    <property type="match status" value="1"/>
</dbReference>
<sequence>MARSKVILRYIENNSARKITYKKRVKVLLRKTQELSILFGVNACIIVYSPYNETPLLWPSNESEVRQVMVAYKHNTNSDQPQKILTQDAFLRLSAIKTKDKISRLRRRNRKLDLENDMGDLLSGQPVQQVPSGNVKDVLWVIEDRLRTVQHQIRVVEENKVNGPSYKE</sequence>
<dbReference type="SUPFAM" id="SSF55455">
    <property type="entry name" value="SRF-like"/>
    <property type="match status" value="1"/>
</dbReference>
<dbReference type="GO" id="GO:0046983">
    <property type="term" value="F:protein dimerization activity"/>
    <property type="evidence" value="ECO:0007669"/>
    <property type="project" value="InterPro"/>
</dbReference>
<dbReference type="InterPro" id="IPR036879">
    <property type="entry name" value="TF_MADSbox_sf"/>
</dbReference>
<dbReference type="Gene3D" id="3.40.1810.10">
    <property type="entry name" value="Transcription factor, MADS-box"/>
    <property type="match status" value="1"/>
</dbReference>
<comment type="caution">
    <text evidence="7">The sequence shown here is derived from an EMBL/GenBank/DDBJ whole genome shotgun (WGS) entry which is preliminary data.</text>
</comment>
<dbReference type="GO" id="GO:0000987">
    <property type="term" value="F:cis-regulatory region sequence-specific DNA binding"/>
    <property type="evidence" value="ECO:0007669"/>
    <property type="project" value="InterPro"/>
</dbReference>
<dbReference type="Pfam" id="PF00319">
    <property type="entry name" value="SRF-TF"/>
    <property type="match status" value="1"/>
</dbReference>
<dbReference type="GO" id="GO:0005634">
    <property type="term" value="C:nucleus"/>
    <property type="evidence" value="ECO:0007669"/>
    <property type="project" value="UniProtKB-SubCell"/>
</dbReference>
<name>A0AAW1GZX9_SAPOF</name>
<dbReference type="InterPro" id="IPR033897">
    <property type="entry name" value="SRF-like_MADS-box"/>
</dbReference>
<keyword evidence="8" id="KW-1185">Reference proteome</keyword>
<dbReference type="SMART" id="SM00432">
    <property type="entry name" value="MADS"/>
    <property type="match status" value="1"/>
</dbReference>
<evidence type="ECO:0000256" key="4">
    <source>
        <dbReference type="ARBA" id="ARBA00023163"/>
    </source>
</evidence>
<evidence type="ECO:0000256" key="5">
    <source>
        <dbReference type="ARBA" id="ARBA00023242"/>
    </source>
</evidence>
<feature type="domain" description="MADS-box" evidence="6">
    <location>
        <begin position="1"/>
        <end position="49"/>
    </location>
</feature>
<dbReference type="GO" id="GO:0045944">
    <property type="term" value="P:positive regulation of transcription by RNA polymerase II"/>
    <property type="evidence" value="ECO:0007669"/>
    <property type="project" value="InterPro"/>
</dbReference>
<dbReference type="InterPro" id="IPR050142">
    <property type="entry name" value="MADS-box/MEF2_TF"/>
</dbReference>
<comment type="subcellular location">
    <subcellularLocation>
        <location evidence="1">Nucleus</location>
    </subcellularLocation>
</comment>
<keyword evidence="3" id="KW-0238">DNA-binding</keyword>
<accession>A0AAW1GZX9</accession>
<evidence type="ECO:0000313" key="8">
    <source>
        <dbReference type="Proteomes" id="UP001443914"/>
    </source>
</evidence>
<evidence type="ECO:0000256" key="1">
    <source>
        <dbReference type="ARBA" id="ARBA00004123"/>
    </source>
</evidence>
<dbReference type="PANTHER" id="PTHR48019">
    <property type="entry name" value="SERUM RESPONSE FACTOR HOMOLOG"/>
    <property type="match status" value="1"/>
</dbReference>
<proteinExistence type="predicted"/>
<keyword evidence="2" id="KW-0805">Transcription regulation</keyword>
<keyword evidence="4" id="KW-0804">Transcription</keyword>
<evidence type="ECO:0000256" key="2">
    <source>
        <dbReference type="ARBA" id="ARBA00023015"/>
    </source>
</evidence>
<evidence type="ECO:0000313" key="7">
    <source>
        <dbReference type="EMBL" id="KAK9668719.1"/>
    </source>
</evidence>
<dbReference type="EMBL" id="JBDFQZ010000013">
    <property type="protein sequence ID" value="KAK9668719.1"/>
    <property type="molecule type" value="Genomic_DNA"/>
</dbReference>
<dbReference type="InterPro" id="IPR002100">
    <property type="entry name" value="TF_MADSbox"/>
</dbReference>
<dbReference type="PROSITE" id="PS50066">
    <property type="entry name" value="MADS_BOX_2"/>
    <property type="match status" value="1"/>
</dbReference>